<reference evidence="2 3" key="1">
    <citation type="submission" date="2020-06" db="EMBL/GenBank/DDBJ databases">
        <authorList>
            <person name="Li R."/>
            <person name="Bekaert M."/>
        </authorList>
    </citation>
    <scope>NUCLEOTIDE SEQUENCE [LARGE SCALE GENOMIC DNA]</scope>
    <source>
        <strain evidence="3">wild</strain>
    </source>
</reference>
<dbReference type="PANTHER" id="PTHR47331">
    <property type="entry name" value="PHD-TYPE DOMAIN-CONTAINING PROTEIN"/>
    <property type="match status" value="1"/>
</dbReference>
<dbReference type="PANTHER" id="PTHR47331:SF5">
    <property type="entry name" value="RIBONUCLEASE H"/>
    <property type="match status" value="1"/>
</dbReference>
<evidence type="ECO:0000313" key="2">
    <source>
        <dbReference type="EMBL" id="CAC5381869.1"/>
    </source>
</evidence>
<dbReference type="EMBL" id="CACVKT020003131">
    <property type="protein sequence ID" value="CAC5381869.1"/>
    <property type="molecule type" value="Genomic_DNA"/>
</dbReference>
<dbReference type="GO" id="GO:0003676">
    <property type="term" value="F:nucleic acid binding"/>
    <property type="evidence" value="ECO:0007669"/>
    <property type="project" value="InterPro"/>
</dbReference>
<dbReference type="Gene3D" id="3.30.420.10">
    <property type="entry name" value="Ribonuclease H-like superfamily/Ribonuclease H"/>
    <property type="match status" value="1"/>
</dbReference>
<feature type="domain" description="DUF5641" evidence="1">
    <location>
        <begin position="457"/>
        <end position="488"/>
    </location>
</feature>
<dbReference type="InterPro" id="IPR040676">
    <property type="entry name" value="DUF5641"/>
</dbReference>
<organism evidence="2 3">
    <name type="scientific">Mytilus coruscus</name>
    <name type="common">Sea mussel</name>
    <dbReference type="NCBI Taxonomy" id="42192"/>
    <lineage>
        <taxon>Eukaryota</taxon>
        <taxon>Metazoa</taxon>
        <taxon>Spiralia</taxon>
        <taxon>Lophotrochozoa</taxon>
        <taxon>Mollusca</taxon>
        <taxon>Bivalvia</taxon>
        <taxon>Autobranchia</taxon>
        <taxon>Pteriomorphia</taxon>
        <taxon>Mytilida</taxon>
        <taxon>Mytiloidea</taxon>
        <taxon>Mytilidae</taxon>
        <taxon>Mytilinae</taxon>
        <taxon>Mytilus</taxon>
    </lineage>
</organism>
<dbReference type="InterPro" id="IPR036397">
    <property type="entry name" value="RNaseH_sf"/>
</dbReference>
<dbReference type="Pfam" id="PF18701">
    <property type="entry name" value="DUF5641"/>
    <property type="match status" value="1"/>
</dbReference>
<dbReference type="InterPro" id="IPR008042">
    <property type="entry name" value="Retrotrans_Pao"/>
</dbReference>
<sequence length="489" mass="56494">MSEDLIQRWDYWRKDVFNLKTLEIQRCVKPNGFGKVATCELHFSDASTTGYGQCSYLRLISEDGQVNYSLVMSKSRVVPRKSLTIPRLELSAAVVSSCLETLWFNGPPLLWTNESILPDQSKPKLNLQDLEVSRAKTLITQTEKCISAILERIEYFSDWLRAKKAVAICLNLKDALRTKSSKTNTLSVSVEDMNRAELEIIRHVQKDAFKDEIEKLRSIWSTDSESDRKYAKMRNVTVKQTSLYRLDPIVDLDGIIRVGGRIKLKEGRKELKRYGVLFTCLSSRAVHIETADLLDTSSYINALRSFIFVRGPVRHLRSDQGSNFIGGKRELRKAFSEIDTERTRQYLLDNDCDYIEFKMHVPSASHMGGVWERQIRSIRNVLATLLNQLGTQLDDESLRTFMCEAASIVNSRPLNVESLNDPLLAEPITPNHLLTMKSRIILPPPGEFQTNDVYSKKRWRRVQYLANQFWDRWRKEFQSNLQSRQKWVS</sequence>
<keyword evidence="3" id="KW-1185">Reference proteome</keyword>
<protein>
    <recommendedName>
        <fullName evidence="1">DUF5641 domain-containing protein</fullName>
    </recommendedName>
</protein>
<dbReference type="OrthoDB" id="8046937at2759"/>
<dbReference type="SUPFAM" id="SSF53098">
    <property type="entry name" value="Ribonuclease H-like"/>
    <property type="match status" value="1"/>
</dbReference>
<dbReference type="InterPro" id="IPR012337">
    <property type="entry name" value="RNaseH-like_sf"/>
</dbReference>
<evidence type="ECO:0000259" key="1">
    <source>
        <dbReference type="Pfam" id="PF18701"/>
    </source>
</evidence>
<accession>A0A6J8BGU5</accession>
<evidence type="ECO:0000313" key="3">
    <source>
        <dbReference type="Proteomes" id="UP000507470"/>
    </source>
</evidence>
<gene>
    <name evidence="2" type="ORF">MCOR_17730</name>
</gene>
<name>A0A6J8BGU5_MYTCO</name>
<dbReference type="Pfam" id="PF05380">
    <property type="entry name" value="Peptidase_A17"/>
    <property type="match status" value="1"/>
</dbReference>
<proteinExistence type="predicted"/>
<dbReference type="AlphaFoldDB" id="A0A6J8BGU5"/>
<dbReference type="Proteomes" id="UP000507470">
    <property type="component" value="Unassembled WGS sequence"/>
</dbReference>